<keyword evidence="4" id="KW-0808">Transferase</keyword>
<dbReference type="Proteomes" id="UP000790833">
    <property type="component" value="Unassembled WGS sequence"/>
</dbReference>
<dbReference type="GO" id="GO:0000139">
    <property type="term" value="C:Golgi membrane"/>
    <property type="evidence" value="ECO:0007669"/>
    <property type="project" value="UniProtKB-SubCell"/>
</dbReference>
<proteinExistence type="inferred from homology"/>
<dbReference type="OrthoDB" id="430354at2759"/>
<accession>A0A9P7V5P2</accession>
<evidence type="ECO:0000256" key="2">
    <source>
        <dbReference type="ARBA" id="ARBA00004922"/>
    </source>
</evidence>
<evidence type="ECO:0008006" key="12">
    <source>
        <dbReference type="Google" id="ProtNLM"/>
    </source>
</evidence>
<keyword evidence="5" id="KW-0812">Transmembrane</keyword>
<dbReference type="GO" id="GO:0046354">
    <property type="term" value="P:mannan biosynthetic process"/>
    <property type="evidence" value="ECO:0007669"/>
    <property type="project" value="TreeGrafter"/>
</dbReference>
<name>A0A9P7V5P2_9ASCO</name>
<dbReference type="AlphaFoldDB" id="A0A9P7V5P2"/>
<evidence type="ECO:0000313" key="10">
    <source>
        <dbReference type="EMBL" id="KAG7191626.1"/>
    </source>
</evidence>
<evidence type="ECO:0000256" key="6">
    <source>
        <dbReference type="ARBA" id="ARBA00022968"/>
    </source>
</evidence>
<dbReference type="EMBL" id="JAHMUF010000025">
    <property type="protein sequence ID" value="KAG7191626.1"/>
    <property type="molecule type" value="Genomic_DNA"/>
</dbReference>
<keyword evidence="11" id="KW-1185">Reference proteome</keyword>
<evidence type="ECO:0000256" key="9">
    <source>
        <dbReference type="ARBA" id="ARBA00023136"/>
    </source>
</evidence>
<comment type="similarity">
    <text evidence="3">Belongs to the MNN1/MNT family.</text>
</comment>
<dbReference type="SUPFAM" id="SSF53448">
    <property type="entry name" value="Nucleotide-diphospho-sugar transferases"/>
    <property type="match status" value="1"/>
</dbReference>
<keyword evidence="8" id="KW-0333">Golgi apparatus</keyword>
<dbReference type="PANTHER" id="PTHR31646">
    <property type="entry name" value="ALPHA-1,2-MANNOSYLTRANSFERASE MNN2"/>
    <property type="match status" value="1"/>
</dbReference>
<keyword evidence="6" id="KW-0735">Signal-anchor</keyword>
<dbReference type="GeneID" id="66116269"/>
<dbReference type="InterPro" id="IPR029044">
    <property type="entry name" value="Nucleotide-diphossugar_trans"/>
</dbReference>
<evidence type="ECO:0000256" key="5">
    <source>
        <dbReference type="ARBA" id="ARBA00022692"/>
    </source>
</evidence>
<comment type="caution">
    <text evidence="10">The sequence shown here is derived from an EMBL/GenBank/DDBJ whole genome shotgun (WGS) entry which is preliminary data.</text>
</comment>
<evidence type="ECO:0000256" key="4">
    <source>
        <dbReference type="ARBA" id="ARBA00022679"/>
    </source>
</evidence>
<evidence type="ECO:0000313" key="11">
    <source>
        <dbReference type="Proteomes" id="UP000790833"/>
    </source>
</evidence>
<protein>
    <recommendedName>
        <fullName evidence="12">Alpha-1,2-mannosyltransferase</fullName>
    </recommendedName>
</protein>
<dbReference type="GO" id="GO:0000026">
    <property type="term" value="F:alpha-1,2-mannosyltransferase activity"/>
    <property type="evidence" value="ECO:0007669"/>
    <property type="project" value="TreeGrafter"/>
</dbReference>
<reference evidence="10" key="1">
    <citation type="submission" date="2021-03" db="EMBL/GenBank/DDBJ databases">
        <authorList>
            <person name="Palmer J.M."/>
        </authorList>
    </citation>
    <scope>NUCLEOTIDE SEQUENCE</scope>
    <source>
        <strain evidence="10">ARV_011</strain>
    </source>
</reference>
<evidence type="ECO:0000256" key="3">
    <source>
        <dbReference type="ARBA" id="ARBA00009105"/>
    </source>
</evidence>
<dbReference type="InterPro" id="IPR022751">
    <property type="entry name" value="Alpha_mannosyltransferase"/>
</dbReference>
<organism evidence="10 11">
    <name type="scientific">Scheffersomyces spartinae</name>
    <dbReference type="NCBI Taxonomy" id="45513"/>
    <lineage>
        <taxon>Eukaryota</taxon>
        <taxon>Fungi</taxon>
        <taxon>Dikarya</taxon>
        <taxon>Ascomycota</taxon>
        <taxon>Saccharomycotina</taxon>
        <taxon>Pichiomycetes</taxon>
        <taxon>Debaryomycetaceae</taxon>
        <taxon>Scheffersomyces</taxon>
    </lineage>
</organism>
<keyword evidence="7" id="KW-1133">Transmembrane helix</keyword>
<dbReference type="RefSeq" id="XP_043047178.1">
    <property type="nucleotide sequence ID" value="XM_043193642.1"/>
</dbReference>
<evidence type="ECO:0000256" key="7">
    <source>
        <dbReference type="ARBA" id="ARBA00022989"/>
    </source>
</evidence>
<sequence length="575" mass="65396">MVLVIRGRKLRLLLFGAVISVAVLVLTKSYSPSVYQRIDPFNSDPKDATDPNNAKVDGKPIVVGTVDKKASHKFWELVFTNIARNQIKVDDPNEAIRYLPREKHMEGLSKEALLSKAEILPETIKEFKTKHTNYVNSLPEKLDASLYVPGTTGIVMVGGGRFSWLSYLSLVSLRGAGSNLPVEIVMPTLMDFENERDFCASTLPALNAKCVVLPDSLGATVMTRYKFHNYQFKTLAVLVSSFQNVLLLDSDNVMVQSPDAFMNSKMFHENGLITWPDYWQRTISPTFYDIAGIKVNERKRVRYNRFPLQVESDKDNLSEEEAKTANFHELEGSIPNLSTESGQLAVNKVTHGRTLLLSLYYNVYGPKLYYKMLSLGEQGEGDKDTFLAAAVRLGEPFYQIKSYIRTWGYADVDGKFQGVAMAQKDPMKDFELHHEKIVKPLSKGELSGKLIDDQISYLKDIGKEVFGEHSQSPIWTVHCNYPKLDPLDYILKPSIYDAKENRLKYRLYGTLKYTALNRAGQEVEVDFELEQWKNMEKIICKNKISFIHLSKFKGNLCEFVKNQVEWLSKNPIMSN</sequence>
<keyword evidence="9" id="KW-0472">Membrane</keyword>
<dbReference type="PANTHER" id="PTHR31646:SF1">
    <property type="entry name" value="ALPHA-1,2-MANNOSYLTRANSFERASE MNN2"/>
    <property type="match status" value="1"/>
</dbReference>
<evidence type="ECO:0000256" key="8">
    <source>
        <dbReference type="ARBA" id="ARBA00023034"/>
    </source>
</evidence>
<comment type="pathway">
    <text evidence="2">Protein modification; protein glycosylation.</text>
</comment>
<gene>
    <name evidence="10" type="ORF">KQ657_002895</name>
</gene>
<comment type="subcellular location">
    <subcellularLocation>
        <location evidence="1">Golgi apparatus membrane</location>
        <topology evidence="1">Single-pass type II membrane protein</topology>
    </subcellularLocation>
</comment>
<evidence type="ECO:0000256" key="1">
    <source>
        <dbReference type="ARBA" id="ARBA00004323"/>
    </source>
</evidence>
<dbReference type="Pfam" id="PF11051">
    <property type="entry name" value="Mannosyl_trans3"/>
    <property type="match status" value="1"/>
</dbReference>